<dbReference type="Proteomes" id="UP000548304">
    <property type="component" value="Unassembled WGS sequence"/>
</dbReference>
<evidence type="ECO:0000256" key="1">
    <source>
        <dbReference type="SAM" id="Phobius"/>
    </source>
</evidence>
<proteinExistence type="predicted"/>
<gene>
    <name evidence="2" type="ORF">FHR84_003384</name>
</gene>
<keyword evidence="3" id="KW-1185">Reference proteome</keyword>
<protein>
    <submittedName>
        <fullName evidence="2">Uncharacterized protein</fullName>
    </submittedName>
</protein>
<comment type="caution">
    <text evidence="2">The sequence shown here is derived from an EMBL/GenBank/DDBJ whole genome shotgun (WGS) entry which is preliminary data.</text>
</comment>
<evidence type="ECO:0000313" key="3">
    <source>
        <dbReference type="Proteomes" id="UP000548304"/>
    </source>
</evidence>
<sequence>MGRGRGSASVLLTLVVLGALGVTAIAFARWPVLDSGSGAREWRTTTATVVRSASCGAPGARDLVRVGVEGRQLRVPFDGCGHSEGSRLDVRVPVRPSGEFHARPPERGDGPGGTGLVGFDNRAGTVLCVLAAVSGAGYVLMLAGGSRGTSG</sequence>
<feature type="transmembrane region" description="Helical" evidence="1">
    <location>
        <begin position="123"/>
        <end position="143"/>
    </location>
</feature>
<keyword evidence="1" id="KW-0812">Transmembrane</keyword>
<evidence type="ECO:0000313" key="2">
    <source>
        <dbReference type="EMBL" id="NYH80035.1"/>
    </source>
</evidence>
<dbReference type="AlphaFoldDB" id="A0A852Z410"/>
<organism evidence="2 3">
    <name type="scientific">Actinopolyspora biskrensis</name>
    <dbReference type="NCBI Taxonomy" id="1470178"/>
    <lineage>
        <taxon>Bacteria</taxon>
        <taxon>Bacillati</taxon>
        <taxon>Actinomycetota</taxon>
        <taxon>Actinomycetes</taxon>
        <taxon>Actinopolysporales</taxon>
        <taxon>Actinopolysporaceae</taxon>
        <taxon>Actinopolyspora</taxon>
    </lineage>
</organism>
<reference evidence="2 3" key="1">
    <citation type="submission" date="2020-07" db="EMBL/GenBank/DDBJ databases">
        <title>Genomic Encyclopedia of Type Strains, Phase III (KMG-III): the genomes of soil and plant-associated and newly described type strains.</title>
        <authorList>
            <person name="Whitman W."/>
        </authorList>
    </citation>
    <scope>NUCLEOTIDE SEQUENCE [LARGE SCALE GENOMIC DNA]</scope>
    <source>
        <strain evidence="2 3">CECT 8576</strain>
    </source>
</reference>
<accession>A0A852Z410</accession>
<keyword evidence="1" id="KW-1133">Transmembrane helix</keyword>
<dbReference type="RefSeq" id="WP_179536409.1">
    <property type="nucleotide sequence ID" value="NZ_JACBYW010000006.1"/>
</dbReference>
<keyword evidence="1" id="KW-0472">Membrane</keyword>
<name>A0A852Z410_9ACTN</name>
<dbReference type="EMBL" id="JACBYW010000006">
    <property type="protein sequence ID" value="NYH80035.1"/>
    <property type="molecule type" value="Genomic_DNA"/>
</dbReference>